<dbReference type="HOGENOM" id="CLU_143747_0_0_1"/>
<accession>R7UBZ9</accession>
<evidence type="ECO:0000259" key="2">
    <source>
        <dbReference type="Pfam" id="PF05303"/>
    </source>
</evidence>
<dbReference type="Pfam" id="PF05303">
    <property type="entry name" value="GSKIP_dom"/>
    <property type="match status" value="1"/>
</dbReference>
<name>R7UBZ9_CAPTE</name>
<dbReference type="InterPro" id="IPR007967">
    <property type="entry name" value="GSKIP_dom"/>
</dbReference>
<dbReference type="GO" id="GO:0005737">
    <property type="term" value="C:cytoplasm"/>
    <property type="evidence" value="ECO:0007669"/>
    <property type="project" value="TreeGrafter"/>
</dbReference>
<keyword evidence="5" id="KW-1185">Reference proteome</keyword>
<dbReference type="PANTHER" id="PTHR12490">
    <property type="entry name" value="GSK3B-INTERACTING PROTEIN"/>
    <property type="match status" value="1"/>
</dbReference>
<organism evidence="3">
    <name type="scientific">Capitella teleta</name>
    <name type="common">Polychaete worm</name>
    <dbReference type="NCBI Taxonomy" id="283909"/>
    <lineage>
        <taxon>Eukaryota</taxon>
        <taxon>Metazoa</taxon>
        <taxon>Spiralia</taxon>
        <taxon>Lophotrochozoa</taxon>
        <taxon>Annelida</taxon>
        <taxon>Polychaeta</taxon>
        <taxon>Sedentaria</taxon>
        <taxon>Scolecida</taxon>
        <taxon>Capitellidae</taxon>
        <taxon>Capitella</taxon>
    </lineage>
</organism>
<dbReference type="EMBL" id="KB303020">
    <property type="protein sequence ID" value="ELU03636.1"/>
    <property type="molecule type" value="Genomic_DNA"/>
</dbReference>
<dbReference type="OrthoDB" id="5804279at2759"/>
<dbReference type="Gene3D" id="3.30.2280.10">
    <property type="entry name" value="Hypothetical protein (hspc210)"/>
    <property type="match status" value="1"/>
</dbReference>
<reference evidence="4" key="3">
    <citation type="submission" date="2015-06" db="UniProtKB">
        <authorList>
            <consortium name="EnsemblMetazoa"/>
        </authorList>
    </citation>
    <scope>IDENTIFICATION</scope>
</reference>
<gene>
    <name evidence="3" type="ORF">CAPTEDRAFT_186190</name>
</gene>
<evidence type="ECO:0000313" key="5">
    <source>
        <dbReference type="Proteomes" id="UP000014760"/>
    </source>
</evidence>
<dbReference type="PANTHER" id="PTHR12490:SF4">
    <property type="entry name" value="GSK3B-INTERACTING PROTEIN"/>
    <property type="match status" value="1"/>
</dbReference>
<dbReference type="InterPro" id="IPR023231">
    <property type="entry name" value="GSKIP_dom_sf"/>
</dbReference>
<dbReference type="EnsemblMetazoa" id="CapteT186190">
    <property type="protein sequence ID" value="CapteP186190"/>
    <property type="gene ID" value="CapteG186190"/>
</dbReference>
<feature type="domain" description="GSKIP" evidence="2">
    <location>
        <begin position="15"/>
        <end position="116"/>
    </location>
</feature>
<dbReference type="STRING" id="283909.R7UBZ9"/>
<reference evidence="3 5" key="2">
    <citation type="journal article" date="2013" name="Nature">
        <title>Insights into bilaterian evolution from three spiralian genomes.</title>
        <authorList>
            <person name="Simakov O."/>
            <person name="Marletaz F."/>
            <person name="Cho S.J."/>
            <person name="Edsinger-Gonzales E."/>
            <person name="Havlak P."/>
            <person name="Hellsten U."/>
            <person name="Kuo D.H."/>
            <person name="Larsson T."/>
            <person name="Lv J."/>
            <person name="Arendt D."/>
            <person name="Savage R."/>
            <person name="Osoegawa K."/>
            <person name="de Jong P."/>
            <person name="Grimwood J."/>
            <person name="Chapman J.A."/>
            <person name="Shapiro H."/>
            <person name="Aerts A."/>
            <person name="Otillar R.P."/>
            <person name="Terry A.Y."/>
            <person name="Boore J.L."/>
            <person name="Grigoriev I.V."/>
            <person name="Lindberg D.R."/>
            <person name="Seaver E.C."/>
            <person name="Weisblat D.A."/>
            <person name="Putnam N.H."/>
            <person name="Rokhsar D.S."/>
        </authorList>
    </citation>
    <scope>NUCLEOTIDE SEQUENCE</scope>
    <source>
        <strain evidence="3 5">I ESC-2004</strain>
    </source>
</reference>
<evidence type="ECO:0000313" key="4">
    <source>
        <dbReference type="EnsemblMetazoa" id="CapteP186190"/>
    </source>
</evidence>
<dbReference type="GO" id="GO:0019207">
    <property type="term" value="F:kinase regulator activity"/>
    <property type="evidence" value="ECO:0007669"/>
    <property type="project" value="TreeGrafter"/>
</dbReference>
<dbReference type="AlphaFoldDB" id="R7UBZ9"/>
<evidence type="ECO:0000256" key="1">
    <source>
        <dbReference type="ARBA" id="ARBA00009571"/>
    </source>
</evidence>
<sequence length="128" mass="14614">MARDSVFVFEDRILTIEAEEAAKEIAFAVKDVVVSQELPYTKDLVYMNLTTRENQRLCIQLSCQGFRIVGNEFNKVTTDERKFSRHFETIYALLDDVSPGYRNSFGDALFMKLSALKETNDIGDSEGQ</sequence>
<dbReference type="Proteomes" id="UP000014760">
    <property type="component" value="Unassembled WGS sequence"/>
</dbReference>
<evidence type="ECO:0000313" key="3">
    <source>
        <dbReference type="EMBL" id="ELU03636.1"/>
    </source>
</evidence>
<dbReference type="EMBL" id="AMQN01001497">
    <property type="status" value="NOT_ANNOTATED_CDS"/>
    <property type="molecule type" value="Genomic_DNA"/>
</dbReference>
<reference evidence="5" key="1">
    <citation type="submission" date="2012-12" db="EMBL/GenBank/DDBJ databases">
        <authorList>
            <person name="Hellsten U."/>
            <person name="Grimwood J."/>
            <person name="Chapman J.A."/>
            <person name="Shapiro H."/>
            <person name="Aerts A."/>
            <person name="Otillar R.P."/>
            <person name="Terry A.Y."/>
            <person name="Boore J.L."/>
            <person name="Simakov O."/>
            <person name="Marletaz F."/>
            <person name="Cho S.-J."/>
            <person name="Edsinger-Gonzales E."/>
            <person name="Havlak P."/>
            <person name="Kuo D.-H."/>
            <person name="Larsson T."/>
            <person name="Lv J."/>
            <person name="Arendt D."/>
            <person name="Savage R."/>
            <person name="Osoegawa K."/>
            <person name="de Jong P."/>
            <person name="Lindberg D.R."/>
            <person name="Seaver E.C."/>
            <person name="Weisblat D.A."/>
            <person name="Putnam N.H."/>
            <person name="Grigoriev I.V."/>
            <person name="Rokhsar D.S."/>
        </authorList>
    </citation>
    <scope>NUCLEOTIDE SEQUENCE</scope>
    <source>
        <strain evidence="5">I ESC-2004</strain>
    </source>
</reference>
<dbReference type="GO" id="GO:0051018">
    <property type="term" value="F:protein kinase A binding"/>
    <property type="evidence" value="ECO:0007669"/>
    <property type="project" value="TreeGrafter"/>
</dbReference>
<dbReference type="GO" id="GO:0060828">
    <property type="term" value="P:regulation of canonical Wnt signaling pathway"/>
    <property type="evidence" value="ECO:0007669"/>
    <property type="project" value="InterPro"/>
</dbReference>
<dbReference type="OMA" id="FAVTEMH"/>
<proteinExistence type="inferred from homology"/>
<dbReference type="SUPFAM" id="SSF103107">
    <property type="entry name" value="Hypothetical protein c14orf129, hspc210"/>
    <property type="match status" value="1"/>
</dbReference>
<protein>
    <recommendedName>
        <fullName evidence="2">GSKIP domain-containing protein</fullName>
    </recommendedName>
</protein>
<dbReference type="FunCoup" id="R7UBZ9">
    <property type="interactions" value="338"/>
</dbReference>
<dbReference type="InterPro" id="IPR037395">
    <property type="entry name" value="GSKIP"/>
</dbReference>
<comment type="similarity">
    <text evidence="1">Belongs to the GSKIP family.</text>
</comment>